<dbReference type="EMBL" id="CAJPEX010002665">
    <property type="protein sequence ID" value="CAG0921316.1"/>
    <property type="molecule type" value="Genomic_DNA"/>
</dbReference>
<gene>
    <name evidence="2" type="ORF">NMOB1V02_LOCUS8815</name>
</gene>
<sequence>MIFSTMMEDNRAVGRTTARHHQLQHQTCGSSIAASSLQPCCRGSAAWLLLCCLCVCFFSSSVMSAPQHQQQQTREAGESSSQQQLLTSSSSIRSEQHQQPQQQQDLMDSAGNKLSLPKPVVPTRNGCACARIFYPDKYLRLERKIFADCMSSMGLNELQSEFLSLVDEIDVVVQTMDMPDNMTRRDDLRCFLDTNRVHFRETAINKLLAAQGTDTQEQLWRCWGLTAELLDSNDTLMPETLVFDIKESQGPSTLKAQLMDDARRCGCKYYKPNTSTSSVTKLLGEYFLCAMEKCFI</sequence>
<evidence type="ECO:0000256" key="1">
    <source>
        <dbReference type="SAM" id="MobiDB-lite"/>
    </source>
</evidence>
<name>A0A7R9GHC4_9CRUS</name>
<dbReference type="AlphaFoldDB" id="A0A7R9GHC4"/>
<organism evidence="2">
    <name type="scientific">Notodromas monacha</name>
    <dbReference type="NCBI Taxonomy" id="399045"/>
    <lineage>
        <taxon>Eukaryota</taxon>
        <taxon>Metazoa</taxon>
        <taxon>Ecdysozoa</taxon>
        <taxon>Arthropoda</taxon>
        <taxon>Crustacea</taxon>
        <taxon>Oligostraca</taxon>
        <taxon>Ostracoda</taxon>
        <taxon>Podocopa</taxon>
        <taxon>Podocopida</taxon>
        <taxon>Cypridocopina</taxon>
        <taxon>Cypridoidea</taxon>
        <taxon>Cyprididae</taxon>
        <taxon>Notodromas</taxon>
    </lineage>
</organism>
<accession>A0A7R9GHC4</accession>
<evidence type="ECO:0000313" key="3">
    <source>
        <dbReference type="Proteomes" id="UP000678499"/>
    </source>
</evidence>
<reference evidence="2" key="1">
    <citation type="submission" date="2020-11" db="EMBL/GenBank/DDBJ databases">
        <authorList>
            <person name="Tran Van P."/>
        </authorList>
    </citation>
    <scope>NUCLEOTIDE SEQUENCE</scope>
</reference>
<keyword evidence="3" id="KW-1185">Reference proteome</keyword>
<dbReference type="EMBL" id="OA884702">
    <property type="protein sequence ID" value="CAD7281164.1"/>
    <property type="molecule type" value="Genomic_DNA"/>
</dbReference>
<feature type="compositionally biased region" description="Low complexity" evidence="1">
    <location>
        <begin position="79"/>
        <end position="104"/>
    </location>
</feature>
<protein>
    <submittedName>
        <fullName evidence="2">Uncharacterized protein</fullName>
    </submittedName>
</protein>
<dbReference type="Proteomes" id="UP000678499">
    <property type="component" value="Unassembled WGS sequence"/>
</dbReference>
<evidence type="ECO:0000313" key="2">
    <source>
        <dbReference type="EMBL" id="CAD7281164.1"/>
    </source>
</evidence>
<proteinExistence type="predicted"/>
<feature type="region of interest" description="Disordered" evidence="1">
    <location>
        <begin position="69"/>
        <end position="117"/>
    </location>
</feature>